<dbReference type="InterPro" id="IPR011051">
    <property type="entry name" value="RmlC_Cupin_sf"/>
</dbReference>
<organism evidence="4">
    <name type="scientific">Tunturiibacter gelidiferens</name>
    <dbReference type="NCBI Taxonomy" id="3069689"/>
    <lineage>
        <taxon>Bacteria</taxon>
        <taxon>Pseudomonadati</taxon>
        <taxon>Acidobacteriota</taxon>
        <taxon>Terriglobia</taxon>
        <taxon>Terriglobales</taxon>
        <taxon>Acidobacteriaceae</taxon>
        <taxon>Tunturiibacter</taxon>
    </lineage>
</organism>
<dbReference type="EMBL" id="CP132938">
    <property type="protein sequence ID" value="XCB22072.1"/>
    <property type="molecule type" value="Genomic_DNA"/>
</dbReference>
<feature type="domain" description="Cupin type-2" evidence="3">
    <location>
        <begin position="81"/>
        <end position="146"/>
    </location>
</feature>
<keyword evidence="2" id="KW-0560">Oxidoreductase</keyword>
<evidence type="ECO:0000259" key="3">
    <source>
        <dbReference type="Pfam" id="PF07883"/>
    </source>
</evidence>
<reference evidence="4" key="2">
    <citation type="journal article" date="2024" name="Environ. Microbiol.">
        <title>Genome analysis and description of Tunturibacter gen. nov. expands the diversity of Terriglobia in tundra soils.</title>
        <authorList>
            <person name="Messyasz A."/>
            <person name="Mannisto M.K."/>
            <person name="Kerkhof L.J."/>
            <person name="Haggblom M.M."/>
        </authorList>
    </citation>
    <scope>NUCLEOTIDE SEQUENCE</scope>
    <source>
        <strain evidence="4">M8UP39</strain>
    </source>
</reference>
<dbReference type="InterPro" id="IPR047183">
    <property type="entry name" value="GDO-like"/>
</dbReference>
<dbReference type="PANTHER" id="PTHR41517:SF1">
    <property type="entry name" value="CUPIN"/>
    <property type="match status" value="1"/>
</dbReference>
<evidence type="ECO:0000256" key="1">
    <source>
        <dbReference type="ARBA" id="ARBA00022964"/>
    </source>
</evidence>
<dbReference type="RefSeq" id="WP_353072068.1">
    <property type="nucleotide sequence ID" value="NZ_CP132938.1"/>
</dbReference>
<keyword evidence="1" id="KW-0223">Dioxygenase</keyword>
<dbReference type="Pfam" id="PF07883">
    <property type="entry name" value="Cupin_2"/>
    <property type="match status" value="1"/>
</dbReference>
<dbReference type="InterPro" id="IPR014710">
    <property type="entry name" value="RmlC-like_jellyroll"/>
</dbReference>
<proteinExistence type="predicted"/>
<reference evidence="4" key="1">
    <citation type="submission" date="2023-08" db="EMBL/GenBank/DDBJ databases">
        <authorList>
            <person name="Messyasz A."/>
            <person name="Mannisto M.K."/>
            <person name="Kerkhof L.J."/>
            <person name="Haggblom M."/>
        </authorList>
    </citation>
    <scope>NUCLEOTIDE SEQUENCE</scope>
    <source>
        <strain evidence="4">M8UP39</strain>
    </source>
</reference>
<sequence length="365" mass="40574">MQDTMQETAQDTSYYFADHTGAAEKKVDLIPAVTIPKEAIDAEIERLANLPAPANGRRESMIANPLTGVGEGLAPGIGVSICVLKPGERTKPIRHNAALVNFCIRGGGQANIDGKVIKYGQYDAFNTPSWVIYEHVNDTDELQVRLTYSNSPLLKKMNVYIVEEDPQPEKFKKKSTDEHATAQSPYGTFQISDDGAQLMPYEKLINPDVMKSEPLYFPWKRVKAELAKLASLGQSYRGRRLYLLYNAATGRTNGTTSNFFATFTIRPKNIVDRPHRHTGAAVNYYFAGSGYSVVEGKKYPWKAGDLMLSAPGWAVHNHASLDEDVYELTVQDSPLNVWMGSLLWQESLDQPIELLGASTGFYTNR</sequence>
<dbReference type="InterPro" id="IPR013096">
    <property type="entry name" value="Cupin_2"/>
</dbReference>
<evidence type="ECO:0000256" key="2">
    <source>
        <dbReference type="ARBA" id="ARBA00023002"/>
    </source>
</evidence>
<dbReference type="GO" id="GO:0051213">
    <property type="term" value="F:dioxygenase activity"/>
    <property type="evidence" value="ECO:0007669"/>
    <property type="project" value="UniProtKB-KW"/>
</dbReference>
<accession>A0AAU7YZX6</accession>
<gene>
    <name evidence="4" type="ORF">RBB81_21230</name>
</gene>
<dbReference type="AlphaFoldDB" id="A0AAU7YZX6"/>
<dbReference type="SUPFAM" id="SSF51182">
    <property type="entry name" value="RmlC-like cupins"/>
    <property type="match status" value="1"/>
</dbReference>
<evidence type="ECO:0000313" key="4">
    <source>
        <dbReference type="EMBL" id="XCB22072.1"/>
    </source>
</evidence>
<name>A0AAU7YZX6_9BACT</name>
<dbReference type="PANTHER" id="PTHR41517">
    <property type="entry name" value="1,2-DIOXYGENASE PROTEIN-RELATED"/>
    <property type="match status" value="1"/>
</dbReference>
<dbReference type="Gene3D" id="2.60.120.10">
    <property type="entry name" value="Jelly Rolls"/>
    <property type="match status" value="2"/>
</dbReference>
<protein>
    <submittedName>
        <fullName evidence="4">Cupin domain-containing protein</fullName>
    </submittedName>
</protein>
<dbReference type="KEGG" id="tgi:RBB81_21230"/>